<evidence type="ECO:0000313" key="3">
    <source>
        <dbReference type="Proteomes" id="UP000232453"/>
    </source>
</evidence>
<dbReference type="InterPro" id="IPR034660">
    <property type="entry name" value="DinB/YfiT-like"/>
</dbReference>
<dbReference type="Pfam" id="PF04978">
    <property type="entry name" value="MST"/>
    <property type="match status" value="1"/>
</dbReference>
<keyword evidence="4" id="KW-1185">Reference proteome</keyword>
<organism evidence="1 4">
    <name type="scientific">Pseudonocardia alni</name>
    <name type="common">Amycolata alni</name>
    <dbReference type="NCBI Taxonomy" id="33907"/>
    <lineage>
        <taxon>Bacteria</taxon>
        <taxon>Bacillati</taxon>
        <taxon>Actinomycetota</taxon>
        <taxon>Actinomycetes</taxon>
        <taxon>Pseudonocardiales</taxon>
        <taxon>Pseudonocardiaceae</taxon>
        <taxon>Pseudonocardia</taxon>
    </lineage>
</organism>
<dbReference type="SUPFAM" id="SSF109854">
    <property type="entry name" value="DinB/YfiT-like putative metalloenzymes"/>
    <property type="match status" value="1"/>
</dbReference>
<dbReference type="Gene3D" id="1.20.120.450">
    <property type="entry name" value="dinb family like domain"/>
    <property type="match status" value="1"/>
</dbReference>
<dbReference type="EMBL" id="PHUJ01000001">
    <property type="protein sequence ID" value="PKB41385.1"/>
    <property type="molecule type" value="Genomic_DNA"/>
</dbReference>
<sequence>MSDPADDPADGDTRSWAADAGDQAAEVLGGAGELATLKEFLGYMRDGVIRKALDVSDDAGGRAGVPSGTSIAWIVTHLAASERFWFCGLTVDDWAAVSAPPAGRPISAMIADYRNAITEAETILDCWDDLDRVQVRPPGGELRATARWILQHMITETARHAGHADILREQIDGSVGR</sequence>
<dbReference type="InterPro" id="IPR007061">
    <property type="entry name" value="MST-like"/>
</dbReference>
<evidence type="ECO:0000313" key="4">
    <source>
        <dbReference type="Proteomes" id="UP000549695"/>
    </source>
</evidence>
<dbReference type="Proteomes" id="UP000549695">
    <property type="component" value="Unassembled WGS sequence"/>
</dbReference>
<dbReference type="EMBL" id="JACCCZ010000002">
    <property type="protein sequence ID" value="NYG05356.1"/>
    <property type="molecule type" value="Genomic_DNA"/>
</dbReference>
<evidence type="ECO:0000313" key="2">
    <source>
        <dbReference type="EMBL" id="PKB41385.1"/>
    </source>
</evidence>
<protein>
    <submittedName>
        <fullName evidence="1">Damage-inducible protein DinB</fullName>
    </submittedName>
    <submittedName>
        <fullName evidence="2">Uncharacterized protein DUF664</fullName>
    </submittedName>
</protein>
<gene>
    <name evidence="2" type="ORF">ATL51_0047</name>
    <name evidence="1" type="ORF">HDA37_005710</name>
</gene>
<reference evidence="1 4" key="1">
    <citation type="submission" date="2020-07" db="EMBL/GenBank/DDBJ databases">
        <title>Sequencing the genomes of 1000 actinobacteria strains.</title>
        <authorList>
            <person name="Klenk H.-P."/>
        </authorList>
    </citation>
    <scope>NUCLEOTIDE SEQUENCE [LARGE SCALE GENOMIC DNA]</scope>
    <source>
        <strain evidence="2 3">DSM 44104</strain>
        <strain evidence="1 4">DSM 44749</strain>
    </source>
</reference>
<dbReference type="GeneID" id="98055263"/>
<accession>A0A852WIG9</accession>
<accession>A0AA44UVL3</accession>
<dbReference type="Proteomes" id="UP000232453">
    <property type="component" value="Unassembled WGS sequence"/>
</dbReference>
<proteinExistence type="predicted"/>
<dbReference type="AlphaFoldDB" id="A0A852WIG9"/>
<name>A0A852WIG9_PSEA5</name>
<dbReference type="RefSeq" id="WP_208622862.1">
    <property type="nucleotide sequence ID" value="NZ_BAAAJZ010000009.1"/>
</dbReference>
<evidence type="ECO:0000313" key="1">
    <source>
        <dbReference type="EMBL" id="NYG05356.1"/>
    </source>
</evidence>
<comment type="caution">
    <text evidence="1">The sequence shown here is derived from an EMBL/GenBank/DDBJ whole genome shotgun (WGS) entry which is preliminary data.</text>
</comment>